<proteinExistence type="predicted"/>
<feature type="compositionally biased region" description="Pro residues" evidence="1">
    <location>
        <begin position="12"/>
        <end position="21"/>
    </location>
</feature>
<dbReference type="Proteomes" id="UP000516148">
    <property type="component" value="Chromosome"/>
</dbReference>
<dbReference type="AlphaFoldDB" id="A0A7H0LQ60"/>
<evidence type="ECO:0000313" key="2">
    <source>
        <dbReference type="EMBL" id="QNQ11813.1"/>
    </source>
</evidence>
<protein>
    <submittedName>
        <fullName evidence="2">Uncharacterized protein</fullName>
    </submittedName>
</protein>
<organism evidence="2 3">
    <name type="scientific">Sphingomonas alpina</name>
    <dbReference type="NCBI Taxonomy" id="653931"/>
    <lineage>
        <taxon>Bacteria</taxon>
        <taxon>Pseudomonadati</taxon>
        <taxon>Pseudomonadota</taxon>
        <taxon>Alphaproteobacteria</taxon>
        <taxon>Sphingomonadales</taxon>
        <taxon>Sphingomonadaceae</taxon>
        <taxon>Sphingomonas</taxon>
    </lineage>
</organism>
<dbReference type="SUPFAM" id="SSF48452">
    <property type="entry name" value="TPR-like"/>
    <property type="match status" value="1"/>
</dbReference>
<feature type="region of interest" description="Disordered" evidence="1">
    <location>
        <begin position="8"/>
        <end position="28"/>
    </location>
</feature>
<dbReference type="KEGG" id="spap:H3Z74_01570"/>
<gene>
    <name evidence="2" type="ORF">H3Z74_01570</name>
</gene>
<dbReference type="EMBL" id="CP061038">
    <property type="protein sequence ID" value="QNQ11813.1"/>
    <property type="molecule type" value="Genomic_DNA"/>
</dbReference>
<name>A0A7H0LQ60_9SPHN</name>
<evidence type="ECO:0000313" key="3">
    <source>
        <dbReference type="Proteomes" id="UP000516148"/>
    </source>
</evidence>
<dbReference type="Gene3D" id="1.25.40.10">
    <property type="entry name" value="Tetratricopeptide repeat domain"/>
    <property type="match status" value="1"/>
</dbReference>
<keyword evidence="3" id="KW-1185">Reference proteome</keyword>
<sequence>MLLLATAQSPAVQPPAVPLAGPPSTAEERSARCLDQATKNPDAAAEEAGRWQLAGGGFLAQQCLGIAYTNTEKWGAAAAEFEGAARAAELAKDRRAALYWAQGGNAWLAAKDPGKARAALDAALAAGTLTGLQRGEAYLDRARAQVASKDLAGARSDLDQAVVDAAADPLAWLLSATLARRMDDLPRAKKDIAEALRRSGDDASVQLEAGNIAALAGDEAGAKAAWNQAVSIAPQGDAGIAAKAALMQFAPPITP</sequence>
<evidence type="ECO:0000256" key="1">
    <source>
        <dbReference type="SAM" id="MobiDB-lite"/>
    </source>
</evidence>
<dbReference type="InterPro" id="IPR011990">
    <property type="entry name" value="TPR-like_helical_dom_sf"/>
</dbReference>
<reference evidence="2 3" key="1">
    <citation type="submission" date="2020-09" db="EMBL/GenBank/DDBJ databases">
        <title>Sphingomonas sp., a new species isolated from pork steak.</title>
        <authorList>
            <person name="Heidler von Heilborn D."/>
        </authorList>
    </citation>
    <scope>NUCLEOTIDE SEQUENCE [LARGE SCALE GENOMIC DNA]</scope>
    <source>
        <strain evidence="3">S8-3T</strain>
    </source>
</reference>
<accession>A0A7H0LQ60</accession>